<dbReference type="Pfam" id="PF11992">
    <property type="entry name" value="TgpA_N"/>
    <property type="match status" value="1"/>
</dbReference>
<dbReference type="Gene3D" id="3.10.620.30">
    <property type="match status" value="1"/>
</dbReference>
<feature type="transmembrane region" description="Helical" evidence="1">
    <location>
        <begin position="72"/>
        <end position="91"/>
    </location>
</feature>
<accession>A0A1I6HJQ7</accession>
<dbReference type="SMART" id="SM00460">
    <property type="entry name" value="TGc"/>
    <property type="match status" value="1"/>
</dbReference>
<dbReference type="OrthoDB" id="9804872at2"/>
<proteinExistence type="predicted"/>
<sequence>MKFHKKNQVNDNAYNQLDASSSYKTGITLGTQKGETSHSILLLCLVRAFLVFLGAFGTVGFYLAGFQIPCNYFILGIVLFLTSLYCGLLYYNKWTMNIGYIILLLLFLFPALALKTYISSGFAAIRNITYDVIDEIYILPSIRHYAEYVPDRTLAITICTCFLGAFLCMLLNCMISGYMSFLFAFFITFPLIQIPLYFDQTPGMIWFALIAVCWLTLLVLKKSNAYRTKGTAKLNAKGLLQNSGIAASFVIVISLLVMLVTPKGIFHTPDAWNTWKQKTDQYIRNYMIVGFSSFFNKYDSAGGISGGQLGGISSVRPDFETDLKVRFTPYSSEPLYLKAYTGIEYTRNQWINTGATLKSVQKQYNEDAQKYYDSADFHRDKTFFYKEKTVLEENKKKGSNGLSGKMEITNVGAVGIYLYLPYYPYLKNDFQQWALSSDILVGKSSFNIPYEITYFPYVQPVHASKEAFSAVKMYEEENLWQYTSVPDELNSVLGTICTEAGFHGTQEEIIQQMQNYFLDNYKYTMSPGLTPQKSDAVIYFLTKSRKGFCVHFASSATLLLRAMGIPARYVEGYTIPYSKVLDSDLVAGEKYEDWFSGNTELGKTAVVEVDVNDSYAHAWVEVFQEDFGWVPVDFTPPGEGINNESGSFWSFFSSLFRNDSSSQVSDFDSSSQSLTTMRPGTKAFLIVLIIGFTFLPLLVLFVKIMLQKLHWRKKLTEREYRTRIMNQYDFINHYLKLAKFTEQPTNLHSFNEILLKEQLSVPYEIIGNWIQLVEKVSFSQEPLTSDELEKCAECYLLIQSGLHKKLSVWKRFYVFLKI</sequence>
<feature type="domain" description="Transglutaminase-like" evidence="2">
    <location>
        <begin position="541"/>
        <end position="636"/>
    </location>
</feature>
<dbReference type="Pfam" id="PF01841">
    <property type="entry name" value="Transglut_core"/>
    <property type="match status" value="1"/>
</dbReference>
<dbReference type="EMBL" id="FOYZ01000001">
    <property type="protein sequence ID" value="SFR54550.1"/>
    <property type="molecule type" value="Genomic_DNA"/>
</dbReference>
<feature type="transmembrane region" description="Helical" evidence="1">
    <location>
        <begin position="153"/>
        <end position="171"/>
    </location>
</feature>
<feature type="transmembrane region" description="Helical" evidence="1">
    <location>
        <begin position="98"/>
        <end position="118"/>
    </location>
</feature>
<dbReference type="RefSeq" id="WP_092558678.1">
    <property type="nucleotide sequence ID" value="NZ_FOYZ01000001.1"/>
</dbReference>
<feature type="transmembrane region" description="Helical" evidence="1">
    <location>
        <begin position="178"/>
        <end position="198"/>
    </location>
</feature>
<keyword evidence="1" id="KW-0812">Transmembrane</keyword>
<dbReference type="InterPro" id="IPR002931">
    <property type="entry name" value="Transglutaminase-like"/>
</dbReference>
<name>A0A1I6HJQ7_9FIRM</name>
<reference evidence="3 4" key="1">
    <citation type="submission" date="2016-10" db="EMBL/GenBank/DDBJ databases">
        <authorList>
            <person name="de Groot N.N."/>
        </authorList>
    </citation>
    <scope>NUCLEOTIDE SEQUENCE [LARGE SCALE GENOMIC DNA]</scope>
    <source>
        <strain evidence="3 4">743A</strain>
    </source>
</reference>
<protein>
    <submittedName>
        <fullName evidence="3">Transglutaminase-like superfamily protein</fullName>
    </submittedName>
</protein>
<dbReference type="PANTHER" id="PTHR42736">
    <property type="entry name" value="PROTEIN-GLUTAMINE GAMMA-GLUTAMYLTRANSFERASE"/>
    <property type="match status" value="1"/>
</dbReference>
<dbReference type="PANTHER" id="PTHR42736:SF1">
    <property type="entry name" value="PROTEIN-GLUTAMINE GAMMA-GLUTAMYLTRANSFERASE"/>
    <property type="match status" value="1"/>
</dbReference>
<evidence type="ECO:0000256" key="1">
    <source>
        <dbReference type="SAM" id="Phobius"/>
    </source>
</evidence>
<keyword evidence="1" id="KW-0472">Membrane</keyword>
<dbReference type="InterPro" id="IPR021878">
    <property type="entry name" value="TgpA_N"/>
</dbReference>
<feature type="transmembrane region" description="Helical" evidence="1">
    <location>
        <begin position="40"/>
        <end position="66"/>
    </location>
</feature>
<dbReference type="Proteomes" id="UP000199659">
    <property type="component" value="Unassembled WGS sequence"/>
</dbReference>
<evidence type="ECO:0000313" key="4">
    <source>
        <dbReference type="Proteomes" id="UP000199659"/>
    </source>
</evidence>
<dbReference type="STRING" id="37658.SAMN05661086_00036"/>
<feature type="transmembrane region" description="Helical" evidence="1">
    <location>
        <begin position="240"/>
        <end position="260"/>
    </location>
</feature>
<feature type="transmembrane region" description="Helical" evidence="1">
    <location>
        <begin position="204"/>
        <end position="220"/>
    </location>
</feature>
<gene>
    <name evidence="3" type="ORF">SAMN05661086_00036</name>
</gene>
<dbReference type="InterPro" id="IPR038765">
    <property type="entry name" value="Papain-like_cys_pep_sf"/>
</dbReference>
<evidence type="ECO:0000259" key="2">
    <source>
        <dbReference type="SMART" id="SM00460"/>
    </source>
</evidence>
<dbReference type="InterPro" id="IPR052901">
    <property type="entry name" value="Bact_TGase-like"/>
</dbReference>
<dbReference type="SUPFAM" id="SSF54001">
    <property type="entry name" value="Cysteine proteinases"/>
    <property type="match status" value="1"/>
</dbReference>
<dbReference type="AlphaFoldDB" id="A0A1I6HJQ7"/>
<keyword evidence="4" id="KW-1185">Reference proteome</keyword>
<evidence type="ECO:0000313" key="3">
    <source>
        <dbReference type="EMBL" id="SFR54550.1"/>
    </source>
</evidence>
<feature type="transmembrane region" description="Helical" evidence="1">
    <location>
        <begin position="683"/>
        <end position="706"/>
    </location>
</feature>
<organism evidence="3 4">
    <name type="scientific">Anaeromicropila populeti</name>
    <dbReference type="NCBI Taxonomy" id="37658"/>
    <lineage>
        <taxon>Bacteria</taxon>
        <taxon>Bacillati</taxon>
        <taxon>Bacillota</taxon>
        <taxon>Clostridia</taxon>
        <taxon>Lachnospirales</taxon>
        <taxon>Lachnospiraceae</taxon>
        <taxon>Anaeromicropila</taxon>
    </lineage>
</organism>
<keyword evidence="1" id="KW-1133">Transmembrane helix</keyword>